<evidence type="ECO:0000313" key="2">
    <source>
        <dbReference type="EMBL" id="GAA1232393.1"/>
    </source>
</evidence>
<organism evidence="2 3">
    <name type="scientific">Prauserella halophila</name>
    <dbReference type="NCBI Taxonomy" id="185641"/>
    <lineage>
        <taxon>Bacteria</taxon>
        <taxon>Bacillati</taxon>
        <taxon>Actinomycetota</taxon>
        <taxon>Actinomycetes</taxon>
        <taxon>Pseudonocardiales</taxon>
        <taxon>Pseudonocardiaceae</taxon>
        <taxon>Prauserella</taxon>
    </lineage>
</organism>
<name>A0ABP4GVP1_9PSEU</name>
<reference evidence="2" key="3">
    <citation type="submission" date="2023-12" db="EMBL/GenBank/DDBJ databases">
        <authorList>
            <person name="Sun Q."/>
            <person name="Inoue M."/>
        </authorList>
    </citation>
    <scope>NUCLEOTIDE SEQUENCE</scope>
    <source>
        <strain evidence="2">JCM 13023</strain>
    </source>
</reference>
<protein>
    <recommendedName>
        <fullName evidence="4">Zinc finger protein</fullName>
    </recommendedName>
</protein>
<dbReference type="RefSeq" id="WP_253862806.1">
    <property type="nucleotide sequence ID" value="NZ_BAAALN010000003.1"/>
</dbReference>
<comment type="caution">
    <text evidence="2">The sequence shown here is derived from an EMBL/GenBank/DDBJ whole genome shotgun (WGS) entry which is preliminary data.</text>
</comment>
<keyword evidence="3" id="KW-1185">Reference proteome</keyword>
<proteinExistence type="predicted"/>
<dbReference type="EMBL" id="BAAALN010000005">
    <property type="protein sequence ID" value="GAA1232393.1"/>
    <property type="molecule type" value="Genomic_DNA"/>
</dbReference>
<accession>A0ABP4GVP1</accession>
<evidence type="ECO:0008006" key="4">
    <source>
        <dbReference type="Google" id="ProtNLM"/>
    </source>
</evidence>
<reference evidence="1 3" key="2">
    <citation type="journal article" date="2019" name="Int. J. Syst. Evol. Microbiol.">
        <title>The Global Catalogue of Microorganisms (GCM) 10K type strain sequencing project: providing services to taxonomists for standard genome sequencing and annotation.</title>
        <authorList>
            <consortium name="The Broad Institute Genomics Platform"/>
            <consortium name="The Broad Institute Genome Sequencing Center for Infectious Disease"/>
            <person name="Wu L."/>
            <person name="Ma J."/>
        </authorList>
    </citation>
    <scope>NUCLEOTIDE SEQUENCE [LARGE SCALE GENOMIC DNA]</scope>
    <source>
        <strain evidence="1 3">JCM 13023</strain>
    </source>
</reference>
<dbReference type="EMBL" id="BAAALN010000003">
    <property type="protein sequence ID" value="GAA1229625.1"/>
    <property type="molecule type" value="Genomic_DNA"/>
</dbReference>
<dbReference type="Proteomes" id="UP001500653">
    <property type="component" value="Unassembled WGS sequence"/>
</dbReference>
<evidence type="ECO:0000313" key="3">
    <source>
        <dbReference type="Proteomes" id="UP001500653"/>
    </source>
</evidence>
<evidence type="ECO:0000313" key="1">
    <source>
        <dbReference type="EMBL" id="GAA1229625.1"/>
    </source>
</evidence>
<reference evidence="2" key="1">
    <citation type="journal article" date="2014" name="Int. J. Syst. Evol. Microbiol.">
        <title>Complete genome of a new Firmicutes species belonging to the dominant human colonic microbiota ('Ruminococcus bicirculans') reveals two chromosomes and a selective capacity to utilize plant glucans.</title>
        <authorList>
            <consortium name="NISC Comparative Sequencing Program"/>
            <person name="Wegmann U."/>
            <person name="Louis P."/>
            <person name="Goesmann A."/>
            <person name="Henrissat B."/>
            <person name="Duncan S.H."/>
            <person name="Flint H.J."/>
        </authorList>
    </citation>
    <scope>NUCLEOTIDE SEQUENCE</scope>
    <source>
        <strain evidence="2">JCM 13023</strain>
    </source>
</reference>
<gene>
    <name evidence="1" type="ORF">GCM10009676_10300</name>
    <name evidence="2" type="ORF">GCM10009676_14490</name>
</gene>
<sequence>MRHVQFPSGHMVTIGPDGWPIEADPEAPDLDTVPGWRPVAEGVRHIGGTVDEPAADTVAEMLCGRQIVVPRRHRRVPPALFDCHACWHEWIGVDE</sequence>